<dbReference type="InterPro" id="IPR009071">
    <property type="entry name" value="HMG_box_dom"/>
</dbReference>
<sequence length="412" mass="44669">MSGQHPLPWPLPDDNLSSSAGQDLPSTELRAGPSTQQDAARPLLASYPPGYYYAAVQFQYARLSSVTPPYSNASYPYPVPWSAAYPNGFSAPKYISPYAESVQPAAPDSDLPTTVPASSIPSDSSTSSHSPLTKTTGVIPPELPPSVEEAYRKKCIELKQRLNEVEEGNDAARQRISRIGRSVQKLRLERAFLLEQLAKRTSTNVEDSEGSPSPPPTPKEKPLRTKRGHRKPDFLTTDLGDGRPGSTFIQQGPVTLSPSSDAFSHTHTHPDPLRNSTPQAQSQPPKRQLPSNGTHAPTAHSTSTPSQSRRPKSPFDLYCNETKPSLVAKTKEDPTYDVESALARGWSSLDGDKKDEYTRKFEQMKRGEEFEKEGGPSAAHPATFDEADEDIEMGEDAATPGGADAGGFTAVN</sequence>
<feature type="region of interest" description="Disordered" evidence="5">
    <location>
        <begin position="102"/>
        <end position="146"/>
    </location>
</feature>
<dbReference type="OrthoDB" id="10070927at2759"/>
<dbReference type="PROSITE" id="PS50118">
    <property type="entry name" value="HMG_BOX_2"/>
    <property type="match status" value="1"/>
</dbReference>
<proteinExistence type="predicted"/>
<dbReference type="GO" id="GO:0003677">
    <property type="term" value="F:DNA binding"/>
    <property type="evidence" value="ECO:0007669"/>
    <property type="project" value="UniProtKB-UniRule"/>
</dbReference>
<protein>
    <recommendedName>
        <fullName evidence="6">HMG box domain-containing protein</fullName>
    </recommendedName>
</protein>
<comment type="subcellular location">
    <subcellularLocation>
        <location evidence="1">Nucleus</location>
    </subcellularLocation>
</comment>
<feature type="region of interest" description="Disordered" evidence="5">
    <location>
        <begin position="201"/>
        <end position="335"/>
    </location>
</feature>
<keyword evidence="2 3" id="KW-0539">Nucleus</keyword>
<feature type="compositionally biased region" description="Acidic residues" evidence="5">
    <location>
        <begin position="385"/>
        <end position="395"/>
    </location>
</feature>
<evidence type="ECO:0000256" key="4">
    <source>
        <dbReference type="SAM" id="Coils"/>
    </source>
</evidence>
<dbReference type="InterPro" id="IPR056513">
    <property type="entry name" value="INO80F"/>
</dbReference>
<feature type="region of interest" description="Disordered" evidence="5">
    <location>
        <begin position="1"/>
        <end position="41"/>
    </location>
</feature>
<gene>
    <name evidence="7" type="ORF">LY89DRAFT_612890</name>
</gene>
<dbReference type="GeneID" id="28820368"/>
<name>A0A194XGL5_MOLSC</name>
<dbReference type="KEGG" id="psco:LY89DRAFT_612890"/>
<evidence type="ECO:0000259" key="6">
    <source>
        <dbReference type="PROSITE" id="PS50118"/>
    </source>
</evidence>
<feature type="compositionally biased region" description="Polar residues" evidence="5">
    <location>
        <begin position="15"/>
        <end position="25"/>
    </location>
</feature>
<evidence type="ECO:0000256" key="2">
    <source>
        <dbReference type="ARBA" id="ARBA00023242"/>
    </source>
</evidence>
<feature type="DNA-binding region" description="HMG box" evidence="3">
    <location>
        <begin position="308"/>
        <end position="376"/>
    </location>
</feature>
<organism evidence="7 8">
    <name type="scientific">Mollisia scopiformis</name>
    <name type="common">Conifer needle endophyte fungus</name>
    <name type="synonym">Phialocephala scopiformis</name>
    <dbReference type="NCBI Taxonomy" id="149040"/>
    <lineage>
        <taxon>Eukaryota</taxon>
        <taxon>Fungi</taxon>
        <taxon>Dikarya</taxon>
        <taxon>Ascomycota</taxon>
        <taxon>Pezizomycotina</taxon>
        <taxon>Leotiomycetes</taxon>
        <taxon>Helotiales</taxon>
        <taxon>Mollisiaceae</taxon>
        <taxon>Mollisia</taxon>
    </lineage>
</organism>
<dbReference type="SUPFAM" id="SSF47095">
    <property type="entry name" value="HMG-box"/>
    <property type="match status" value="1"/>
</dbReference>
<evidence type="ECO:0000256" key="5">
    <source>
        <dbReference type="SAM" id="MobiDB-lite"/>
    </source>
</evidence>
<dbReference type="InterPro" id="IPR036910">
    <property type="entry name" value="HMG_box_dom_sf"/>
</dbReference>
<reference evidence="7 8" key="1">
    <citation type="submission" date="2015-10" db="EMBL/GenBank/DDBJ databases">
        <title>Full genome of DAOMC 229536 Phialocephala scopiformis, a fungal endophyte of spruce producing the potent anti-insectan compound rugulosin.</title>
        <authorList>
            <consortium name="DOE Joint Genome Institute"/>
            <person name="Walker A.K."/>
            <person name="Frasz S.L."/>
            <person name="Seifert K.A."/>
            <person name="Miller J.D."/>
            <person name="Mondo S.J."/>
            <person name="Labutti K."/>
            <person name="Lipzen A."/>
            <person name="Dockter R."/>
            <person name="Kennedy M."/>
            <person name="Grigoriev I.V."/>
            <person name="Spatafora J.W."/>
        </authorList>
    </citation>
    <scope>NUCLEOTIDE SEQUENCE [LARGE SCALE GENOMIC DNA]</scope>
    <source>
        <strain evidence="7 8">CBS 120377</strain>
    </source>
</reference>
<keyword evidence="4" id="KW-0175">Coiled coil</keyword>
<feature type="compositionally biased region" description="Polar residues" evidence="5">
    <location>
        <begin position="274"/>
        <end position="308"/>
    </location>
</feature>
<keyword evidence="8" id="KW-1185">Reference proteome</keyword>
<accession>A0A194XGL5</accession>
<evidence type="ECO:0000256" key="3">
    <source>
        <dbReference type="PROSITE-ProRule" id="PRU00267"/>
    </source>
</evidence>
<dbReference type="Pfam" id="PF24245">
    <property type="entry name" value="INO80F"/>
    <property type="match status" value="1"/>
</dbReference>
<dbReference type="EMBL" id="KQ947411">
    <property type="protein sequence ID" value="KUJ19281.1"/>
    <property type="molecule type" value="Genomic_DNA"/>
</dbReference>
<feature type="domain" description="HMG box" evidence="6">
    <location>
        <begin position="308"/>
        <end position="376"/>
    </location>
</feature>
<keyword evidence="3" id="KW-0238">DNA-binding</keyword>
<evidence type="ECO:0000256" key="1">
    <source>
        <dbReference type="ARBA" id="ARBA00004123"/>
    </source>
</evidence>
<feature type="non-terminal residue" evidence="7">
    <location>
        <position position="412"/>
    </location>
</feature>
<dbReference type="STRING" id="149040.A0A194XGL5"/>
<feature type="compositionally biased region" description="Low complexity" evidence="5">
    <location>
        <begin position="114"/>
        <end position="136"/>
    </location>
</feature>
<dbReference type="Gene3D" id="1.10.30.10">
    <property type="entry name" value="High mobility group box domain"/>
    <property type="match status" value="1"/>
</dbReference>
<feature type="coiled-coil region" evidence="4">
    <location>
        <begin position="148"/>
        <end position="175"/>
    </location>
</feature>
<feature type="compositionally biased region" description="Polar residues" evidence="5">
    <location>
        <begin position="247"/>
        <end position="265"/>
    </location>
</feature>
<dbReference type="GO" id="GO:0005634">
    <property type="term" value="C:nucleus"/>
    <property type="evidence" value="ECO:0007669"/>
    <property type="project" value="UniProtKB-SubCell"/>
</dbReference>
<dbReference type="RefSeq" id="XP_018073636.1">
    <property type="nucleotide sequence ID" value="XM_018210642.1"/>
</dbReference>
<dbReference type="Proteomes" id="UP000070700">
    <property type="component" value="Unassembled WGS sequence"/>
</dbReference>
<dbReference type="AlphaFoldDB" id="A0A194XGL5"/>
<dbReference type="CDD" id="cd00084">
    <property type="entry name" value="HMG-box_SF"/>
    <property type="match status" value="1"/>
</dbReference>
<feature type="region of interest" description="Disordered" evidence="5">
    <location>
        <begin position="367"/>
        <end position="412"/>
    </location>
</feature>
<evidence type="ECO:0000313" key="8">
    <source>
        <dbReference type="Proteomes" id="UP000070700"/>
    </source>
</evidence>
<evidence type="ECO:0000313" key="7">
    <source>
        <dbReference type="EMBL" id="KUJ19281.1"/>
    </source>
</evidence>
<feature type="compositionally biased region" description="Low complexity" evidence="5">
    <location>
        <begin position="396"/>
        <end position="412"/>
    </location>
</feature>
<dbReference type="InParanoid" id="A0A194XGL5"/>